<proteinExistence type="predicted"/>
<name>E4YFC2_OIKDI</name>
<accession>E4YFC2</accession>
<gene>
    <name evidence="2" type="ORF">GSOID_T00024209001</name>
</gene>
<dbReference type="EMBL" id="FN654485">
    <property type="protein sequence ID" value="CBY34196.1"/>
    <property type="molecule type" value="Genomic_DNA"/>
</dbReference>
<dbReference type="Proteomes" id="UP000011014">
    <property type="component" value="Unassembled WGS sequence"/>
</dbReference>
<evidence type="ECO:0000313" key="2">
    <source>
        <dbReference type="EMBL" id="CBY34196.1"/>
    </source>
</evidence>
<feature type="region of interest" description="Disordered" evidence="1">
    <location>
        <begin position="62"/>
        <end position="102"/>
    </location>
</feature>
<sequence length="118" mass="13707">MKARRIFVVAISKFNKMIKWFDALPESRQIEVIELALVERAENERISKQLMKDDLRKLTGIVADNNEEIPNAQELVEEENEEETDESEEEEEENEQIAAEVDQIEDVLNAIPDYEKSA</sequence>
<dbReference type="AlphaFoldDB" id="E4YFC2"/>
<organism evidence="2">
    <name type="scientific">Oikopleura dioica</name>
    <name type="common">Tunicate</name>
    <dbReference type="NCBI Taxonomy" id="34765"/>
    <lineage>
        <taxon>Eukaryota</taxon>
        <taxon>Metazoa</taxon>
        <taxon>Chordata</taxon>
        <taxon>Tunicata</taxon>
        <taxon>Appendicularia</taxon>
        <taxon>Copelata</taxon>
        <taxon>Oikopleuridae</taxon>
        <taxon>Oikopleura</taxon>
    </lineage>
</organism>
<evidence type="ECO:0000256" key="1">
    <source>
        <dbReference type="SAM" id="MobiDB-lite"/>
    </source>
</evidence>
<feature type="compositionally biased region" description="Acidic residues" evidence="1">
    <location>
        <begin position="75"/>
        <end position="95"/>
    </location>
</feature>
<protein>
    <submittedName>
        <fullName evidence="2">Uncharacterized protein</fullName>
    </submittedName>
</protein>
<reference evidence="2" key="1">
    <citation type="journal article" date="2010" name="Science">
        <title>Plasticity of animal genome architecture unmasked by rapid evolution of a pelagic tunicate.</title>
        <authorList>
            <person name="Denoeud F."/>
            <person name="Henriet S."/>
            <person name="Mungpakdee S."/>
            <person name="Aury J.M."/>
            <person name="Da Silva C."/>
            <person name="Brinkmann H."/>
            <person name="Mikhaleva J."/>
            <person name="Olsen L.C."/>
            <person name="Jubin C."/>
            <person name="Canestro C."/>
            <person name="Bouquet J.M."/>
            <person name="Danks G."/>
            <person name="Poulain J."/>
            <person name="Campsteijn C."/>
            <person name="Adamski M."/>
            <person name="Cross I."/>
            <person name="Yadetie F."/>
            <person name="Muffato M."/>
            <person name="Louis A."/>
            <person name="Butcher S."/>
            <person name="Tsagkogeorga G."/>
            <person name="Konrad A."/>
            <person name="Singh S."/>
            <person name="Jensen M.F."/>
            <person name="Cong E.H."/>
            <person name="Eikeseth-Otteraa H."/>
            <person name="Noel B."/>
            <person name="Anthouard V."/>
            <person name="Porcel B.M."/>
            <person name="Kachouri-Lafond R."/>
            <person name="Nishino A."/>
            <person name="Ugolini M."/>
            <person name="Chourrout P."/>
            <person name="Nishida H."/>
            <person name="Aasland R."/>
            <person name="Huzurbazar S."/>
            <person name="Westhof E."/>
            <person name="Delsuc F."/>
            <person name="Lehrach H."/>
            <person name="Reinhardt R."/>
            <person name="Weissenbach J."/>
            <person name="Roy S.W."/>
            <person name="Artiguenave F."/>
            <person name="Postlethwait J.H."/>
            <person name="Manak J.R."/>
            <person name="Thompson E.M."/>
            <person name="Jaillon O."/>
            <person name="Du Pasquier L."/>
            <person name="Boudinot P."/>
            <person name="Liberles D.A."/>
            <person name="Volff J.N."/>
            <person name="Philippe H."/>
            <person name="Lenhard B."/>
            <person name="Roest Crollius H."/>
            <person name="Wincker P."/>
            <person name="Chourrout D."/>
        </authorList>
    </citation>
    <scope>NUCLEOTIDE SEQUENCE [LARGE SCALE GENOMIC DNA]</scope>
</reference>